<dbReference type="EMBL" id="BARW01042487">
    <property type="protein sequence ID" value="GAJ22623.1"/>
    <property type="molecule type" value="Genomic_DNA"/>
</dbReference>
<accession>X1UYN1</accession>
<sequence length="61" mass="6749">AGCDECFNTGCKGRVLIAEMVQLDGQLRKAILAKADMDELETVLRDKGHTNMLQDGQRLID</sequence>
<dbReference type="AlphaFoldDB" id="X1UYN1"/>
<feature type="non-terminal residue" evidence="2">
    <location>
        <position position="61"/>
    </location>
</feature>
<dbReference type="InterPro" id="IPR027417">
    <property type="entry name" value="P-loop_NTPase"/>
</dbReference>
<evidence type="ECO:0000313" key="2">
    <source>
        <dbReference type="EMBL" id="GAJ22623.1"/>
    </source>
</evidence>
<dbReference type="Pfam" id="PF00437">
    <property type="entry name" value="T2SSE"/>
    <property type="match status" value="1"/>
</dbReference>
<organism evidence="2">
    <name type="scientific">marine sediment metagenome</name>
    <dbReference type="NCBI Taxonomy" id="412755"/>
    <lineage>
        <taxon>unclassified sequences</taxon>
        <taxon>metagenomes</taxon>
        <taxon>ecological metagenomes</taxon>
    </lineage>
</organism>
<protein>
    <recommendedName>
        <fullName evidence="1">Bacterial type II secretion system protein E domain-containing protein</fullName>
    </recommendedName>
</protein>
<proteinExistence type="predicted"/>
<feature type="non-terminal residue" evidence="2">
    <location>
        <position position="1"/>
    </location>
</feature>
<feature type="domain" description="Bacterial type II secretion system protein E" evidence="1">
    <location>
        <begin position="2"/>
        <end position="58"/>
    </location>
</feature>
<dbReference type="Gene3D" id="3.40.50.300">
    <property type="entry name" value="P-loop containing nucleotide triphosphate hydrolases"/>
    <property type="match status" value="1"/>
</dbReference>
<reference evidence="2" key="1">
    <citation type="journal article" date="2014" name="Front. Microbiol.">
        <title>High frequency of phylogenetically diverse reductive dehalogenase-homologous genes in deep subseafloor sedimentary metagenomes.</title>
        <authorList>
            <person name="Kawai M."/>
            <person name="Futagami T."/>
            <person name="Toyoda A."/>
            <person name="Takaki Y."/>
            <person name="Nishi S."/>
            <person name="Hori S."/>
            <person name="Arai W."/>
            <person name="Tsubouchi T."/>
            <person name="Morono Y."/>
            <person name="Uchiyama I."/>
            <person name="Ito T."/>
            <person name="Fujiyama A."/>
            <person name="Inagaki F."/>
            <person name="Takami H."/>
        </authorList>
    </citation>
    <scope>NUCLEOTIDE SEQUENCE</scope>
    <source>
        <strain evidence="2">Expedition CK06-06</strain>
    </source>
</reference>
<dbReference type="InterPro" id="IPR001482">
    <property type="entry name" value="T2SS/T4SS_dom"/>
</dbReference>
<name>X1UYN1_9ZZZZ</name>
<comment type="caution">
    <text evidence="2">The sequence shown here is derived from an EMBL/GenBank/DDBJ whole genome shotgun (WGS) entry which is preliminary data.</text>
</comment>
<evidence type="ECO:0000259" key="1">
    <source>
        <dbReference type="Pfam" id="PF00437"/>
    </source>
</evidence>
<gene>
    <name evidence="2" type="ORF">S12H4_62934</name>
</gene>